<dbReference type="Pfam" id="PF16901">
    <property type="entry name" value="DAO_C"/>
    <property type="match status" value="1"/>
</dbReference>
<evidence type="ECO:0000313" key="9">
    <source>
        <dbReference type="EMBL" id="CBY83330.1"/>
    </source>
</evidence>
<dbReference type="Gene3D" id="3.30.9.10">
    <property type="entry name" value="D-Amino Acid Oxidase, subunit A, domain 2"/>
    <property type="match status" value="1"/>
</dbReference>
<reference evidence="9 10" key="1">
    <citation type="journal article" date="2011" name="Genome Biol. Evol.">
        <title>Comparative whole genome sequence analysis of the carcinogenic bacterial model pathogen Helicobacter felis.</title>
        <authorList>
            <person name="Arnold I.C."/>
            <person name="Zigova Z."/>
            <person name="Holden M."/>
            <person name="Lawley T.D."/>
            <person name="Rad R."/>
            <person name="Dougan G."/>
            <person name="Falkow S."/>
            <person name="Bentley S.D."/>
            <person name="Muller A."/>
        </authorList>
    </citation>
    <scope>NUCLEOTIDE SEQUENCE [LARGE SCALE GENOMIC DNA]</scope>
    <source>
        <strain evidence="10">ATCC 49179 / CCUG 28539 / NCTC 12436 / CS1</strain>
    </source>
</reference>
<dbReference type="HOGENOM" id="CLU_015740_4_1_7"/>
<name>E7A9F3_HELFC</name>
<gene>
    <name evidence="9" type="primary">glpD</name>
    <name evidence="9" type="ordered locus">Hfelis_12460</name>
</gene>
<evidence type="ECO:0000256" key="4">
    <source>
        <dbReference type="ARBA" id="ARBA00022798"/>
    </source>
</evidence>
<dbReference type="Gene3D" id="3.50.50.60">
    <property type="entry name" value="FAD/NAD(P)-binding domain"/>
    <property type="match status" value="1"/>
</dbReference>
<dbReference type="PRINTS" id="PR01001">
    <property type="entry name" value="FADG3PDH"/>
</dbReference>
<dbReference type="SUPFAM" id="SSF54373">
    <property type="entry name" value="FAD-linked reductases, C-terminal domain"/>
    <property type="match status" value="1"/>
</dbReference>
<keyword evidence="4" id="KW-0319">Glycerol metabolism</keyword>
<feature type="domain" description="FAD dependent oxidoreductase" evidence="7">
    <location>
        <begin position="16"/>
        <end position="355"/>
    </location>
</feature>
<dbReference type="GO" id="GO:0004368">
    <property type="term" value="F:glycerol-3-phosphate dehydrogenase (quinone) activity"/>
    <property type="evidence" value="ECO:0007669"/>
    <property type="project" value="InterPro"/>
</dbReference>
<dbReference type="AlphaFoldDB" id="E7A9F3"/>
<proteinExistence type="inferred from homology"/>
<dbReference type="PANTHER" id="PTHR11985:SF35">
    <property type="entry name" value="ANAEROBIC GLYCEROL-3-PHOSPHATE DEHYDROGENASE SUBUNIT A"/>
    <property type="match status" value="1"/>
</dbReference>
<evidence type="ECO:0000256" key="6">
    <source>
        <dbReference type="ARBA" id="ARBA00023002"/>
    </source>
</evidence>
<dbReference type="KEGG" id="hfe:HFELIS_12460"/>
<dbReference type="GO" id="GO:0006071">
    <property type="term" value="P:glycerol metabolic process"/>
    <property type="evidence" value="ECO:0007669"/>
    <property type="project" value="UniProtKB-KW"/>
</dbReference>
<comment type="similarity">
    <text evidence="2">Belongs to the FAD-dependent glycerol-3-phosphate dehydrogenase family.</text>
</comment>
<dbReference type="Gene3D" id="1.10.8.870">
    <property type="entry name" value="Alpha-glycerophosphate oxidase, cap domain"/>
    <property type="match status" value="1"/>
</dbReference>
<dbReference type="InterPro" id="IPR000447">
    <property type="entry name" value="G3P_DH_FAD-dep"/>
</dbReference>
<dbReference type="InterPro" id="IPR038299">
    <property type="entry name" value="DAO_C_sf"/>
</dbReference>
<evidence type="ECO:0000256" key="5">
    <source>
        <dbReference type="ARBA" id="ARBA00022827"/>
    </source>
</evidence>
<comment type="cofactor">
    <cofactor evidence="1">
        <name>FAD</name>
        <dbReference type="ChEBI" id="CHEBI:57692"/>
    </cofactor>
</comment>
<accession>E7A9F3</accession>
<dbReference type="InterPro" id="IPR036188">
    <property type="entry name" value="FAD/NAD-bd_sf"/>
</dbReference>
<feature type="domain" description="Alpha-glycerophosphate oxidase C-terminal" evidence="8">
    <location>
        <begin position="401"/>
        <end position="498"/>
    </location>
</feature>
<keyword evidence="3" id="KW-0285">Flavoprotein</keyword>
<organism evidence="9 10">
    <name type="scientific">Helicobacter felis (strain ATCC 49179 / CCUG 28539 / NCTC 12436 / CS1)</name>
    <dbReference type="NCBI Taxonomy" id="936155"/>
    <lineage>
        <taxon>Bacteria</taxon>
        <taxon>Pseudomonadati</taxon>
        <taxon>Campylobacterota</taxon>
        <taxon>Epsilonproteobacteria</taxon>
        <taxon>Campylobacterales</taxon>
        <taxon>Helicobacteraceae</taxon>
        <taxon>Helicobacter</taxon>
    </lineage>
</organism>
<protein>
    <submittedName>
        <fullName evidence="9">Glycerol-3-phosphate dehydrogenase</fullName>
    </submittedName>
</protein>
<dbReference type="OrthoDB" id="9766796at2"/>
<keyword evidence="5" id="KW-0274">FAD</keyword>
<dbReference type="eggNOG" id="COG0578">
    <property type="taxonomic scope" value="Bacteria"/>
</dbReference>
<sequence length="518" mass="58088">MQRTDQLNHLNKDLWDVIIIGGGATGLGIALDSTTRGYKTLLLERKDFTHGTSSRSTKLLHGGVRYLAQGNFSLVYEALHERNYLIQNAPHLCRSQAFIIPCANFLQTLFYGFGLKIYALMAGKLNPKPSSILSQEKARLALPAILENKLTSGVRYYDGQFDDARLGITLALSAHAHGATLINYMEVLKLLQDDHQKICGVVARDNICAKTYTLRAKVVINATGVFTNPINKMDPSTQENHITPSQGVHLVFDRKFLPTDNALIIPKTSDGRVLFAIPWHDKLVVGTTDTPIQEVKDNPLPLEEEIKFLLDTLKDYLKNPPQRSDILSCFAGLRPLIATGNTETKKAPRNHKIYISPNHLVHINGGKWTTYRYMAQETLNACIQKQLLPSKPCITKTLKLYGYCQDSLPEHLRVYGTDAHKILDFQAQNSTLAQPIHPNYPYTFAQVSHALQHEMAQSVEDVLSRRIRLLFLDAKAAYESAPSVAQFMGEYLGWDQTKIAQEIQSFQDLAKAHLITKD</sequence>
<dbReference type="GO" id="GO:0046168">
    <property type="term" value="P:glycerol-3-phosphate catabolic process"/>
    <property type="evidence" value="ECO:0007669"/>
    <property type="project" value="TreeGrafter"/>
</dbReference>
<evidence type="ECO:0000259" key="8">
    <source>
        <dbReference type="Pfam" id="PF16901"/>
    </source>
</evidence>
<dbReference type="EMBL" id="FQ670179">
    <property type="protein sequence ID" value="CBY83330.1"/>
    <property type="molecule type" value="Genomic_DNA"/>
</dbReference>
<evidence type="ECO:0000313" key="10">
    <source>
        <dbReference type="Proteomes" id="UP000007934"/>
    </source>
</evidence>
<evidence type="ECO:0000259" key="7">
    <source>
        <dbReference type="Pfam" id="PF01266"/>
    </source>
</evidence>
<dbReference type="RefSeq" id="WP_013469694.1">
    <property type="nucleotide sequence ID" value="NC_014810.2"/>
</dbReference>
<keyword evidence="6" id="KW-0560">Oxidoreductase</keyword>
<dbReference type="PROSITE" id="PS00978">
    <property type="entry name" value="FAD_G3PDH_2"/>
    <property type="match status" value="1"/>
</dbReference>
<keyword evidence="10" id="KW-1185">Reference proteome</keyword>
<dbReference type="Proteomes" id="UP000007934">
    <property type="component" value="Chromosome"/>
</dbReference>
<dbReference type="InterPro" id="IPR006076">
    <property type="entry name" value="FAD-dep_OxRdtase"/>
</dbReference>
<evidence type="ECO:0000256" key="3">
    <source>
        <dbReference type="ARBA" id="ARBA00022630"/>
    </source>
</evidence>
<dbReference type="Pfam" id="PF01266">
    <property type="entry name" value="DAO"/>
    <property type="match status" value="1"/>
</dbReference>
<evidence type="ECO:0000256" key="2">
    <source>
        <dbReference type="ARBA" id="ARBA00007330"/>
    </source>
</evidence>
<dbReference type="PANTHER" id="PTHR11985">
    <property type="entry name" value="GLYCEROL-3-PHOSPHATE DEHYDROGENASE"/>
    <property type="match status" value="1"/>
</dbReference>
<dbReference type="SUPFAM" id="SSF51905">
    <property type="entry name" value="FAD/NAD(P)-binding domain"/>
    <property type="match status" value="1"/>
</dbReference>
<dbReference type="InterPro" id="IPR031656">
    <property type="entry name" value="DAO_C"/>
</dbReference>
<dbReference type="STRING" id="936155.HFELIS_12460"/>
<evidence type="ECO:0000256" key="1">
    <source>
        <dbReference type="ARBA" id="ARBA00001974"/>
    </source>
</evidence>
<dbReference type="GeneID" id="36134088"/>